<reference evidence="2 3" key="1">
    <citation type="submission" date="2017-07" db="EMBL/GenBank/DDBJ databases">
        <title>Genome Sequence of Arenibacter algicola Strain SMS7 Isolated from a culture of the Diatom Skeletonema marinoi.</title>
        <authorList>
            <person name="Topel M."/>
            <person name="Pinder M.I.M."/>
            <person name="Johansson O.N."/>
            <person name="Kourtchenko O."/>
            <person name="Godhe A."/>
            <person name="Clarke A.K."/>
        </authorList>
    </citation>
    <scope>NUCLEOTIDE SEQUENCE [LARGE SCALE GENOMIC DNA]</scope>
    <source>
        <strain evidence="2 3">SMS7</strain>
    </source>
</reference>
<dbReference type="Proteomes" id="UP000204551">
    <property type="component" value="Chromosome"/>
</dbReference>
<feature type="chain" id="PRO_5012827013" evidence="1">
    <location>
        <begin position="20"/>
        <end position="216"/>
    </location>
</feature>
<evidence type="ECO:0000313" key="3">
    <source>
        <dbReference type="Proteomes" id="UP000204551"/>
    </source>
</evidence>
<protein>
    <submittedName>
        <fullName evidence="2">Uncharacterized protein</fullName>
    </submittedName>
</protein>
<gene>
    <name evidence="2" type="ORF">AREALGSMS7_02336</name>
</gene>
<dbReference type="Gene3D" id="2.40.360.20">
    <property type="match status" value="1"/>
</dbReference>
<organism evidence="2 3">
    <name type="scientific">Arenibacter algicola</name>
    <dbReference type="NCBI Taxonomy" id="616991"/>
    <lineage>
        <taxon>Bacteria</taxon>
        <taxon>Pseudomonadati</taxon>
        <taxon>Bacteroidota</taxon>
        <taxon>Flavobacteriia</taxon>
        <taxon>Flavobacteriales</taxon>
        <taxon>Flavobacteriaceae</taxon>
        <taxon>Arenibacter</taxon>
    </lineage>
</organism>
<proteinExistence type="predicted"/>
<sequence>MKRTIYILTVLLVSLSVRAQKEMLIGQLVNRSVVRENFDKNGVFLNKQTFKSGMLKELNGYYEIEVLTELFDENKKLNDTYTTNYRCRPEESSIMVMAFPFSNPKAKETEINTNSKNFKELYDLDNLEDIELEMSFDSGLLDFFGSKSKIKIYDRIVEPNGNSRNIKSKINIKAYAIGIRFKQLDYVVNETLNDKGLLSSQKFTEKDGSYFTMTYK</sequence>
<accession>A0A221UWR1</accession>
<dbReference type="RefSeq" id="WP_093978432.1">
    <property type="nucleotide sequence ID" value="NZ_CP022515.1"/>
</dbReference>
<name>A0A221UWR1_9FLAO</name>
<feature type="signal peptide" evidence="1">
    <location>
        <begin position="1"/>
        <end position="19"/>
    </location>
</feature>
<keyword evidence="1" id="KW-0732">Signal</keyword>
<dbReference type="KEGG" id="aalg:AREALGSMS7_02336"/>
<dbReference type="AlphaFoldDB" id="A0A221UWR1"/>
<dbReference type="EMBL" id="CP022515">
    <property type="protein sequence ID" value="ASO05784.1"/>
    <property type="molecule type" value="Genomic_DNA"/>
</dbReference>
<evidence type="ECO:0000313" key="2">
    <source>
        <dbReference type="EMBL" id="ASO05784.1"/>
    </source>
</evidence>
<evidence type="ECO:0000256" key="1">
    <source>
        <dbReference type="SAM" id="SignalP"/>
    </source>
</evidence>